<organism evidence="1 2">
    <name type="scientific">Irpex rosettiformis</name>
    <dbReference type="NCBI Taxonomy" id="378272"/>
    <lineage>
        <taxon>Eukaryota</taxon>
        <taxon>Fungi</taxon>
        <taxon>Dikarya</taxon>
        <taxon>Basidiomycota</taxon>
        <taxon>Agaricomycotina</taxon>
        <taxon>Agaricomycetes</taxon>
        <taxon>Polyporales</taxon>
        <taxon>Irpicaceae</taxon>
        <taxon>Irpex</taxon>
    </lineage>
</organism>
<reference evidence="1" key="1">
    <citation type="journal article" date="2021" name="Environ. Microbiol.">
        <title>Gene family expansions and transcriptome signatures uncover fungal adaptations to wood decay.</title>
        <authorList>
            <person name="Hage H."/>
            <person name="Miyauchi S."/>
            <person name="Viragh M."/>
            <person name="Drula E."/>
            <person name="Min B."/>
            <person name="Chaduli D."/>
            <person name="Navarro D."/>
            <person name="Favel A."/>
            <person name="Norest M."/>
            <person name="Lesage-Meessen L."/>
            <person name="Balint B."/>
            <person name="Merenyi Z."/>
            <person name="de Eugenio L."/>
            <person name="Morin E."/>
            <person name="Martinez A.T."/>
            <person name="Baldrian P."/>
            <person name="Stursova M."/>
            <person name="Martinez M.J."/>
            <person name="Novotny C."/>
            <person name="Magnuson J.K."/>
            <person name="Spatafora J.W."/>
            <person name="Maurice S."/>
            <person name="Pangilinan J."/>
            <person name="Andreopoulos W."/>
            <person name="LaButti K."/>
            <person name="Hundley H."/>
            <person name="Na H."/>
            <person name="Kuo A."/>
            <person name="Barry K."/>
            <person name="Lipzen A."/>
            <person name="Henrissat B."/>
            <person name="Riley R."/>
            <person name="Ahrendt S."/>
            <person name="Nagy L.G."/>
            <person name="Grigoriev I.V."/>
            <person name="Martin F."/>
            <person name="Rosso M.N."/>
        </authorList>
    </citation>
    <scope>NUCLEOTIDE SEQUENCE</scope>
    <source>
        <strain evidence="1">CBS 384.51</strain>
    </source>
</reference>
<comment type="caution">
    <text evidence="1">The sequence shown here is derived from an EMBL/GenBank/DDBJ whole genome shotgun (WGS) entry which is preliminary data.</text>
</comment>
<dbReference type="EMBL" id="MU274912">
    <property type="protein sequence ID" value="KAI0088898.1"/>
    <property type="molecule type" value="Genomic_DNA"/>
</dbReference>
<accession>A0ACB8U3T3</accession>
<evidence type="ECO:0000313" key="2">
    <source>
        <dbReference type="Proteomes" id="UP001055072"/>
    </source>
</evidence>
<proteinExistence type="predicted"/>
<evidence type="ECO:0000313" key="1">
    <source>
        <dbReference type="EMBL" id="KAI0088898.1"/>
    </source>
</evidence>
<sequence length="251" mass="27639">MSALASEIKKIPPVTRFLIGSSLGITVSAILQLVSPYRLFYVTELVFKKFELWRLYTSFFYGGGGFQYIFDFVMLYQNSNAVESSHFMARSADYAWQLIFANAFIVALNIPLKSAIFTRPLLVCIIYLHSRLSPPGAQTSFYGILTLPLTYYPFIIIFIDLVVGGPHAAAMSVTGAIAGHAWWWGVYDTRVLAEFAKPPRWLQQLVDGEPDAGSASGGAGGVHVVPPRDRIPVRDSVLGHKWGSGNRLGSG</sequence>
<protein>
    <submittedName>
        <fullName evidence="1">DER1-domain-containing protein</fullName>
    </submittedName>
</protein>
<keyword evidence="2" id="KW-1185">Reference proteome</keyword>
<dbReference type="Proteomes" id="UP001055072">
    <property type="component" value="Unassembled WGS sequence"/>
</dbReference>
<name>A0ACB8U3T3_9APHY</name>
<gene>
    <name evidence="1" type="ORF">BDY19DRAFT_890455</name>
</gene>